<dbReference type="AlphaFoldDB" id="A0A402A4T3"/>
<dbReference type="EMBL" id="BIFR01000001">
    <property type="protein sequence ID" value="GCE14069.1"/>
    <property type="molecule type" value="Genomic_DNA"/>
</dbReference>
<name>A0A402A4T3_9CHLR</name>
<comment type="caution">
    <text evidence="1">The sequence shown here is derived from an EMBL/GenBank/DDBJ whole genome shotgun (WGS) entry which is preliminary data.</text>
</comment>
<gene>
    <name evidence="1" type="ORF">KTT_39280</name>
</gene>
<evidence type="ECO:0000313" key="1">
    <source>
        <dbReference type="EMBL" id="GCE14069.1"/>
    </source>
</evidence>
<keyword evidence="2" id="KW-1185">Reference proteome</keyword>
<organism evidence="1 2">
    <name type="scientific">Tengunoibacter tsumagoiensis</name>
    <dbReference type="NCBI Taxonomy" id="2014871"/>
    <lineage>
        <taxon>Bacteria</taxon>
        <taxon>Bacillati</taxon>
        <taxon>Chloroflexota</taxon>
        <taxon>Ktedonobacteria</taxon>
        <taxon>Ktedonobacterales</taxon>
        <taxon>Dictyobacteraceae</taxon>
        <taxon>Tengunoibacter</taxon>
    </lineage>
</organism>
<protein>
    <submittedName>
        <fullName evidence="1">Uncharacterized protein</fullName>
    </submittedName>
</protein>
<proteinExistence type="predicted"/>
<evidence type="ECO:0000313" key="2">
    <source>
        <dbReference type="Proteomes" id="UP000287352"/>
    </source>
</evidence>
<accession>A0A402A4T3</accession>
<reference evidence="2" key="1">
    <citation type="submission" date="2018-12" db="EMBL/GenBank/DDBJ databases">
        <title>Tengunoibacter tsumagoiensis gen. nov., sp. nov., Dictyobacter kobayashii sp. nov., D. alpinus sp. nov., and D. joshuensis sp. nov. and description of Dictyobacteraceae fam. nov. within the order Ktedonobacterales isolated from Tengu-no-mugimeshi.</title>
        <authorList>
            <person name="Wang C.M."/>
            <person name="Zheng Y."/>
            <person name="Sakai Y."/>
            <person name="Toyoda A."/>
            <person name="Minakuchi Y."/>
            <person name="Abe K."/>
            <person name="Yokota A."/>
            <person name="Yabe S."/>
        </authorList>
    </citation>
    <scope>NUCLEOTIDE SEQUENCE [LARGE SCALE GENOMIC DNA]</scope>
    <source>
        <strain evidence="2">Uno3</strain>
    </source>
</reference>
<dbReference type="Proteomes" id="UP000287352">
    <property type="component" value="Unassembled WGS sequence"/>
</dbReference>
<sequence length="73" mass="8281">MCVVIALSYRLTDLSSMMEVLLALSGKSSAIFVGSDRLRLWIIPHLCCKRLALRFVKIISEPASLYFGYMRLL</sequence>